<sequence length="120" mass="13624">MRIEPRPLLPSSTEKTPSVEAVRPLQARPNARFDALLGKREVAGRRSLRAELEQACAGEEINPDLFSGTRALDLLQYLLDEVMPSLDAEPEIRELAEDLLREEIHLRQSLEQQRAEVQEP</sequence>
<dbReference type="AlphaFoldDB" id="A0AAD0L3N3"/>
<organism evidence="2 3">
    <name type="scientific">Pseudomonas putida</name>
    <name type="common">Arthrobacter siderocapsulatus</name>
    <dbReference type="NCBI Taxonomy" id="303"/>
    <lineage>
        <taxon>Bacteria</taxon>
        <taxon>Pseudomonadati</taxon>
        <taxon>Pseudomonadota</taxon>
        <taxon>Gammaproteobacteria</taxon>
        <taxon>Pseudomonadales</taxon>
        <taxon>Pseudomonadaceae</taxon>
        <taxon>Pseudomonas</taxon>
    </lineage>
</organism>
<evidence type="ECO:0000256" key="1">
    <source>
        <dbReference type="SAM" id="MobiDB-lite"/>
    </source>
</evidence>
<proteinExistence type="predicted"/>
<dbReference type="Proteomes" id="UP000251617">
    <property type="component" value="Chromosome"/>
</dbReference>
<feature type="region of interest" description="Disordered" evidence="1">
    <location>
        <begin position="1"/>
        <end position="20"/>
    </location>
</feature>
<reference evidence="2 3" key="1">
    <citation type="submission" date="2018-06" db="EMBL/GenBank/DDBJ databases">
        <title>The genome of Pseudomonas putida NX-1, a lignin degrader.</title>
        <authorList>
            <person name="Xu Z."/>
        </authorList>
    </citation>
    <scope>NUCLEOTIDE SEQUENCE [LARGE SCALE GENOMIC DNA]</scope>
    <source>
        <strain evidence="2 3">NX-1</strain>
    </source>
</reference>
<protein>
    <submittedName>
        <fullName evidence="2">Uncharacterized protein</fullName>
    </submittedName>
</protein>
<evidence type="ECO:0000313" key="3">
    <source>
        <dbReference type="Proteomes" id="UP000251617"/>
    </source>
</evidence>
<dbReference type="EMBL" id="CP030750">
    <property type="protein sequence ID" value="AXA23943.1"/>
    <property type="molecule type" value="Genomic_DNA"/>
</dbReference>
<name>A0AAD0L3N3_PSEPU</name>
<gene>
    <name evidence="2" type="ORF">C1S65_07350</name>
</gene>
<evidence type="ECO:0000313" key="2">
    <source>
        <dbReference type="EMBL" id="AXA23943.1"/>
    </source>
</evidence>
<accession>A0AAD0L3N3</accession>
<dbReference type="RefSeq" id="WP_063543608.1">
    <property type="nucleotide sequence ID" value="NZ_CP011789.1"/>
</dbReference>